<dbReference type="PANTHER" id="PTHR38479">
    <property type="entry name" value="LMO0824 PROTEIN"/>
    <property type="match status" value="1"/>
</dbReference>
<protein>
    <submittedName>
        <fullName evidence="1">Crosslink repair DNA glycosylase YcaQ family protein</fullName>
    </submittedName>
</protein>
<sequence length="364" mass="39908">MSQNYLPQLAELRARRLIAQRLAASQARSDWNTNLKSPALSATHGMVALQGQNYSNGVNAIALRSGSTSDDVLAAISSFDIVRCWSQRGTLHFVSAQDAEAIMRLTNPRIEKAAARRRTTLGLSQDDVQTARAAFHSELRSRGLSDPLTRTEAYEVFADHGIDPTEQRGPHLLRTFGGEGAVIQGPRKGAQDTFVLLTDVTFKGGLSEKTTEGSSTGHSAESTLADIAWRYVDSRGPICVADFAWWLGLTKTQAKKALKLIDHLIVPFSLDSSASSHAPTDTEFTGEPLTQNEYFMPAWQQNVTEAELEAALSLTLRLPAFDEYLMGYGSRTEVLPESLRNQVLTRNGISWPFVVEEGVITGRQ</sequence>
<dbReference type="EMBL" id="CP120206">
    <property type="protein sequence ID" value="WET43454.1"/>
    <property type="molecule type" value="Genomic_DNA"/>
</dbReference>
<dbReference type="RefSeq" id="WP_038625658.1">
    <property type="nucleotide sequence ID" value="NZ_CP046975.1"/>
</dbReference>
<proteinExistence type="predicted"/>
<name>A0AB38XTT0_CORAY</name>
<dbReference type="Proteomes" id="UP001220238">
    <property type="component" value="Chromosome"/>
</dbReference>
<evidence type="ECO:0000313" key="1">
    <source>
        <dbReference type="EMBL" id="WET43454.1"/>
    </source>
</evidence>
<dbReference type="InterPro" id="IPR009351">
    <property type="entry name" value="AlkZ-like"/>
</dbReference>
<dbReference type="PANTHER" id="PTHR38479:SF2">
    <property type="entry name" value="WINGED HELIX DNA-BINDING DOMAIN-CONTAINING PROTEIN"/>
    <property type="match status" value="1"/>
</dbReference>
<dbReference type="GeneID" id="92768795"/>
<accession>A0AB38XTT0</accession>
<reference evidence="1" key="1">
    <citation type="submission" date="2023-03" db="EMBL/GenBank/DDBJ databases">
        <title>Corynebacterium amycolatum SB-1.</title>
        <authorList>
            <person name="Jo H."/>
        </authorList>
    </citation>
    <scope>NUCLEOTIDE SEQUENCE</scope>
    <source>
        <strain evidence="1">SB-1</strain>
    </source>
</reference>
<evidence type="ECO:0000313" key="2">
    <source>
        <dbReference type="Proteomes" id="UP001220238"/>
    </source>
</evidence>
<dbReference type="Pfam" id="PF06224">
    <property type="entry name" value="AlkZ-like"/>
    <property type="match status" value="1"/>
</dbReference>
<dbReference type="AlphaFoldDB" id="A0AB38XTT0"/>
<organism evidence="1 2">
    <name type="scientific">Corynebacterium amycolatum</name>
    <dbReference type="NCBI Taxonomy" id="43765"/>
    <lineage>
        <taxon>Bacteria</taxon>
        <taxon>Bacillati</taxon>
        <taxon>Actinomycetota</taxon>
        <taxon>Actinomycetes</taxon>
        <taxon>Mycobacteriales</taxon>
        <taxon>Corynebacteriaceae</taxon>
        <taxon>Corynebacterium</taxon>
    </lineage>
</organism>
<gene>
    <name evidence="1" type="ORF">P2W56_08445</name>
</gene>